<evidence type="ECO:0000313" key="3">
    <source>
        <dbReference type="EMBL" id="KAA3682322.1"/>
    </source>
</evidence>
<name>A0A5J4P4A8_9TREM</name>
<dbReference type="CDD" id="cd00063">
    <property type="entry name" value="FN3"/>
    <property type="match status" value="2"/>
</dbReference>
<feature type="domain" description="Fibronectin type-III" evidence="2">
    <location>
        <begin position="357"/>
        <end position="467"/>
    </location>
</feature>
<keyword evidence="4" id="KW-1185">Reference proteome</keyword>
<dbReference type="Pfam" id="PF00041">
    <property type="entry name" value="fn3"/>
    <property type="match status" value="2"/>
</dbReference>
<evidence type="ECO:0000259" key="2">
    <source>
        <dbReference type="PROSITE" id="PS50853"/>
    </source>
</evidence>
<gene>
    <name evidence="3" type="ORF">DEA37_0001973</name>
</gene>
<evidence type="ECO:0000313" key="4">
    <source>
        <dbReference type="Proteomes" id="UP000324629"/>
    </source>
</evidence>
<proteinExistence type="predicted"/>
<reference evidence="3 4" key="1">
    <citation type="journal article" date="2019" name="Gigascience">
        <title>Whole-genome sequence of the oriental lung fluke Paragonimus westermani.</title>
        <authorList>
            <person name="Oey H."/>
            <person name="Zakrzewski M."/>
            <person name="Narain K."/>
            <person name="Devi K.R."/>
            <person name="Agatsuma T."/>
            <person name="Nawaratna S."/>
            <person name="Gobert G.N."/>
            <person name="Jones M.K."/>
            <person name="Ragan M.A."/>
            <person name="McManus D.P."/>
            <person name="Krause L."/>
        </authorList>
    </citation>
    <scope>NUCLEOTIDE SEQUENCE [LARGE SCALE GENOMIC DNA]</scope>
    <source>
        <strain evidence="3 4">IND2009</strain>
    </source>
</reference>
<keyword evidence="1" id="KW-0732">Signal</keyword>
<dbReference type="AlphaFoldDB" id="A0A5J4P4A8"/>
<dbReference type="InterPro" id="IPR003961">
    <property type="entry name" value="FN3_dom"/>
</dbReference>
<dbReference type="InterPro" id="IPR036116">
    <property type="entry name" value="FN3_sf"/>
</dbReference>
<accession>A0A5J4P4A8</accession>
<evidence type="ECO:0000256" key="1">
    <source>
        <dbReference type="SAM" id="SignalP"/>
    </source>
</evidence>
<feature type="chain" id="PRO_5023913670" description="Fibronectin type-III domain-containing protein" evidence="1">
    <location>
        <begin position="23"/>
        <end position="641"/>
    </location>
</feature>
<dbReference type="EMBL" id="QNGE01000030">
    <property type="protein sequence ID" value="KAA3682322.1"/>
    <property type="molecule type" value="Genomic_DNA"/>
</dbReference>
<dbReference type="SMART" id="SM00060">
    <property type="entry name" value="FN3"/>
    <property type="match status" value="2"/>
</dbReference>
<comment type="caution">
    <text evidence="3">The sequence shown here is derived from an EMBL/GenBank/DDBJ whole genome shotgun (WGS) entry which is preliminary data.</text>
</comment>
<dbReference type="PANTHER" id="PTHR14131">
    <property type="entry name" value="ANOSMIN"/>
    <property type="match status" value="1"/>
</dbReference>
<feature type="signal peptide" evidence="1">
    <location>
        <begin position="1"/>
        <end position="22"/>
    </location>
</feature>
<protein>
    <recommendedName>
        <fullName evidence="2">Fibronectin type-III domain-containing protein</fullName>
    </recommendedName>
</protein>
<dbReference type="PROSITE" id="PS50853">
    <property type="entry name" value="FN3"/>
    <property type="match status" value="1"/>
</dbReference>
<dbReference type="GO" id="GO:0009986">
    <property type="term" value="C:cell surface"/>
    <property type="evidence" value="ECO:0007669"/>
    <property type="project" value="TreeGrafter"/>
</dbReference>
<dbReference type="InterPro" id="IPR013783">
    <property type="entry name" value="Ig-like_fold"/>
</dbReference>
<dbReference type="Gene3D" id="2.60.40.10">
    <property type="entry name" value="Immunoglobulins"/>
    <property type="match status" value="2"/>
</dbReference>
<dbReference type="InterPro" id="IPR042447">
    <property type="entry name" value="Anosmin-1"/>
</dbReference>
<dbReference type="PANTHER" id="PTHR14131:SF5">
    <property type="entry name" value="ANOSMIN-1"/>
    <property type="match status" value="1"/>
</dbReference>
<sequence length="641" mass="72416">MQFYFIVILLFAYLVNWPITQADLMDLVSEASCAARCFQLFTQSLTGQDKLFLRMRPDLTQPHCINQKGTCSLCLDVCQWPRAQTVQCAESCMVFLQIGTKAATTEMQRSCVDACQFVRGLYIRSDRIKSGQLQLHCPRDESWSTSCRPCHIDSDCIPTGLYKCCSVHACSTTELTNQTLSKICLPGVPAARGAPYVPGFPIVKQTEVEVSQLPKPADPVEETQYKLELDWPNYYNQTRSPVHNDWGPEQYPAVFLVQLRMFHDPANTAASTIMGSPSAEGQPMRAEMLDTLSFADRYFGEWRNLVWTTKLGAVLSDLKPGTWYQFRLVAISTEGHGGWSQPSQPVRVLTRPVAPSSPRNLTEARSRILDENVDVSVWWQPPTSGNLPLKKYQISWRQYYGSHGDDRSSFTEYEANVPGDITTYTIQNLRPATAYKIEVKAVSIFEGNELVSHPVSLYINTIPIPPRQQSRGVDSVQPLTMNETCKCEDSSQPVVRVGTTFLVNQELRAPLVLQPSGHAQFDKNRKYTIEWTPRVCIETRTTAQQPTYWTQTNTVPGHELLHFELGHLRFKCHYKVIIREQPVDNTQNHKQSSSAMDVTPRRNWLTCFCTPSCHTVTVHSGQRPLNCTNPGKYVSLTSIKA</sequence>
<dbReference type="GO" id="GO:0030182">
    <property type="term" value="P:neuron differentiation"/>
    <property type="evidence" value="ECO:0007669"/>
    <property type="project" value="TreeGrafter"/>
</dbReference>
<dbReference type="Proteomes" id="UP000324629">
    <property type="component" value="Unassembled WGS sequence"/>
</dbReference>
<dbReference type="SUPFAM" id="SSF49265">
    <property type="entry name" value="Fibronectin type III"/>
    <property type="match status" value="1"/>
</dbReference>
<organism evidence="3 4">
    <name type="scientific">Paragonimus westermani</name>
    <dbReference type="NCBI Taxonomy" id="34504"/>
    <lineage>
        <taxon>Eukaryota</taxon>
        <taxon>Metazoa</taxon>
        <taxon>Spiralia</taxon>
        <taxon>Lophotrochozoa</taxon>
        <taxon>Platyhelminthes</taxon>
        <taxon>Trematoda</taxon>
        <taxon>Digenea</taxon>
        <taxon>Plagiorchiida</taxon>
        <taxon>Troglotremata</taxon>
        <taxon>Troglotrematidae</taxon>
        <taxon>Paragonimus</taxon>
    </lineage>
</organism>